<accession>A0A9D4TDL8</accession>
<organism evidence="1 2">
    <name type="scientific">Rhipicephalus sanguineus</name>
    <name type="common">Brown dog tick</name>
    <name type="synonym">Ixodes sanguineus</name>
    <dbReference type="NCBI Taxonomy" id="34632"/>
    <lineage>
        <taxon>Eukaryota</taxon>
        <taxon>Metazoa</taxon>
        <taxon>Ecdysozoa</taxon>
        <taxon>Arthropoda</taxon>
        <taxon>Chelicerata</taxon>
        <taxon>Arachnida</taxon>
        <taxon>Acari</taxon>
        <taxon>Parasitiformes</taxon>
        <taxon>Ixodida</taxon>
        <taxon>Ixodoidea</taxon>
        <taxon>Ixodidae</taxon>
        <taxon>Rhipicephalinae</taxon>
        <taxon>Rhipicephalus</taxon>
        <taxon>Rhipicephalus</taxon>
    </lineage>
</organism>
<proteinExistence type="predicted"/>
<evidence type="ECO:0000313" key="2">
    <source>
        <dbReference type="Proteomes" id="UP000821837"/>
    </source>
</evidence>
<sequence>MPFAGIVPLDPFLPTTGRPVQPWSRWHDMFKVYLLASGASEFSPERRKAILLHSLGPEGQRIFNILSVSQAAEKTEEEDGTGATPDVYDSAVAAQAKHFDSTCNLVIERHRFHR</sequence>
<gene>
    <name evidence="1" type="ORF">HPB52_024974</name>
</gene>
<dbReference type="VEuPathDB" id="VectorBase:RSAN_054758"/>
<keyword evidence="2" id="KW-1185">Reference proteome</keyword>
<reference evidence="1" key="2">
    <citation type="submission" date="2021-09" db="EMBL/GenBank/DDBJ databases">
        <authorList>
            <person name="Jia N."/>
            <person name="Wang J."/>
            <person name="Shi W."/>
            <person name="Du L."/>
            <person name="Sun Y."/>
            <person name="Zhan W."/>
            <person name="Jiang J."/>
            <person name="Wang Q."/>
            <person name="Zhang B."/>
            <person name="Ji P."/>
            <person name="Sakyi L.B."/>
            <person name="Cui X."/>
            <person name="Yuan T."/>
            <person name="Jiang B."/>
            <person name="Yang W."/>
            <person name="Lam T.T.-Y."/>
            <person name="Chang Q."/>
            <person name="Ding S."/>
            <person name="Wang X."/>
            <person name="Zhu J."/>
            <person name="Ruan X."/>
            <person name="Zhao L."/>
            <person name="Wei J."/>
            <person name="Que T."/>
            <person name="Du C."/>
            <person name="Cheng J."/>
            <person name="Dai P."/>
            <person name="Han X."/>
            <person name="Huang E."/>
            <person name="Gao Y."/>
            <person name="Liu J."/>
            <person name="Shao H."/>
            <person name="Ye R."/>
            <person name="Li L."/>
            <person name="Wei W."/>
            <person name="Wang X."/>
            <person name="Wang C."/>
            <person name="Huo Q."/>
            <person name="Li W."/>
            <person name="Guo W."/>
            <person name="Chen H."/>
            <person name="Chen S."/>
            <person name="Zhou L."/>
            <person name="Zhou L."/>
            <person name="Ni X."/>
            <person name="Tian J."/>
            <person name="Zhou Y."/>
            <person name="Sheng Y."/>
            <person name="Liu T."/>
            <person name="Pan Y."/>
            <person name="Xia L."/>
            <person name="Li J."/>
            <person name="Zhao F."/>
            <person name="Cao W."/>
        </authorList>
    </citation>
    <scope>NUCLEOTIDE SEQUENCE</scope>
    <source>
        <strain evidence="1">Rsan-2018</strain>
        <tissue evidence="1">Larvae</tissue>
    </source>
</reference>
<name>A0A9D4TDL8_RHISA</name>
<comment type="caution">
    <text evidence="1">The sequence shown here is derived from an EMBL/GenBank/DDBJ whole genome shotgun (WGS) entry which is preliminary data.</text>
</comment>
<dbReference type="EMBL" id="JABSTV010000439">
    <property type="protein sequence ID" value="KAH7986435.1"/>
    <property type="molecule type" value="Genomic_DNA"/>
</dbReference>
<protein>
    <submittedName>
        <fullName evidence="1">Uncharacterized protein</fullName>
    </submittedName>
</protein>
<dbReference type="Proteomes" id="UP000821837">
    <property type="component" value="Unassembled WGS sequence"/>
</dbReference>
<evidence type="ECO:0000313" key="1">
    <source>
        <dbReference type="EMBL" id="KAH7986435.1"/>
    </source>
</evidence>
<dbReference type="AlphaFoldDB" id="A0A9D4TDL8"/>
<reference evidence="1" key="1">
    <citation type="journal article" date="2020" name="Cell">
        <title>Large-Scale Comparative Analyses of Tick Genomes Elucidate Their Genetic Diversity and Vector Capacities.</title>
        <authorList>
            <consortium name="Tick Genome and Microbiome Consortium (TIGMIC)"/>
            <person name="Jia N."/>
            <person name="Wang J."/>
            <person name="Shi W."/>
            <person name="Du L."/>
            <person name="Sun Y."/>
            <person name="Zhan W."/>
            <person name="Jiang J.F."/>
            <person name="Wang Q."/>
            <person name="Zhang B."/>
            <person name="Ji P."/>
            <person name="Bell-Sakyi L."/>
            <person name="Cui X.M."/>
            <person name="Yuan T.T."/>
            <person name="Jiang B.G."/>
            <person name="Yang W.F."/>
            <person name="Lam T.T."/>
            <person name="Chang Q.C."/>
            <person name="Ding S.J."/>
            <person name="Wang X.J."/>
            <person name="Zhu J.G."/>
            <person name="Ruan X.D."/>
            <person name="Zhao L."/>
            <person name="Wei J.T."/>
            <person name="Ye R.Z."/>
            <person name="Que T.C."/>
            <person name="Du C.H."/>
            <person name="Zhou Y.H."/>
            <person name="Cheng J.X."/>
            <person name="Dai P.F."/>
            <person name="Guo W.B."/>
            <person name="Han X.H."/>
            <person name="Huang E.J."/>
            <person name="Li L.F."/>
            <person name="Wei W."/>
            <person name="Gao Y.C."/>
            <person name="Liu J.Z."/>
            <person name="Shao H.Z."/>
            <person name="Wang X."/>
            <person name="Wang C.C."/>
            <person name="Yang T.C."/>
            <person name="Huo Q.B."/>
            <person name="Li W."/>
            <person name="Chen H.Y."/>
            <person name="Chen S.E."/>
            <person name="Zhou L.G."/>
            <person name="Ni X.B."/>
            <person name="Tian J.H."/>
            <person name="Sheng Y."/>
            <person name="Liu T."/>
            <person name="Pan Y.S."/>
            <person name="Xia L.Y."/>
            <person name="Li J."/>
            <person name="Zhao F."/>
            <person name="Cao W.C."/>
        </authorList>
    </citation>
    <scope>NUCLEOTIDE SEQUENCE</scope>
    <source>
        <strain evidence="1">Rsan-2018</strain>
    </source>
</reference>